<protein>
    <submittedName>
        <fullName evidence="1">Uncharacterized protein</fullName>
    </submittedName>
</protein>
<reference evidence="1" key="1">
    <citation type="submission" date="2016-03" db="EMBL/GenBank/DDBJ databases">
        <authorList>
            <person name="Ploux O."/>
        </authorList>
    </citation>
    <scope>NUCLEOTIDE SEQUENCE</scope>
    <source>
        <strain evidence="1">UC10</strain>
    </source>
</reference>
<evidence type="ECO:0000313" key="1">
    <source>
        <dbReference type="EMBL" id="SBV36919.1"/>
    </source>
</evidence>
<dbReference type="EMBL" id="FLTS01000001">
    <property type="protein sequence ID" value="SBV36919.1"/>
    <property type="molecule type" value="Genomic_DNA"/>
</dbReference>
<name>A0A1Y5Q3R2_9GAMM</name>
<gene>
    <name evidence="1" type="ORF">STPYR_11849</name>
</gene>
<proteinExistence type="predicted"/>
<organism evidence="1">
    <name type="scientific">uncultured Stenotrophomonas sp</name>
    <dbReference type="NCBI Taxonomy" id="165438"/>
    <lineage>
        <taxon>Bacteria</taxon>
        <taxon>Pseudomonadati</taxon>
        <taxon>Pseudomonadota</taxon>
        <taxon>Gammaproteobacteria</taxon>
        <taxon>Lysobacterales</taxon>
        <taxon>Lysobacteraceae</taxon>
        <taxon>Stenotrophomonas</taxon>
        <taxon>environmental samples</taxon>
    </lineage>
</organism>
<sequence>MAGLLSFVCTVLLPLPLPVRMQKATRKRPDLSIGPFVFGCPGWIRTTECLSQSQVPYRLATGQYTRRLSHSLRVDANVCIRGGYGWTRTTDPSIMSAVL</sequence>
<dbReference type="AlphaFoldDB" id="A0A1Y5Q3R2"/>
<accession>A0A1Y5Q3R2</accession>